<dbReference type="InterPro" id="IPR001789">
    <property type="entry name" value="Sig_transdc_resp-reg_receiver"/>
</dbReference>
<dbReference type="SUPFAM" id="SSF52172">
    <property type="entry name" value="CheY-like"/>
    <property type="match status" value="1"/>
</dbReference>
<dbReference type="InterPro" id="IPR004358">
    <property type="entry name" value="Sig_transdc_His_kin-like_C"/>
</dbReference>
<evidence type="ECO:0000256" key="4">
    <source>
        <dbReference type="ARBA" id="ARBA00022679"/>
    </source>
</evidence>
<evidence type="ECO:0000256" key="5">
    <source>
        <dbReference type="ARBA" id="ARBA00022777"/>
    </source>
</evidence>
<evidence type="ECO:0000256" key="2">
    <source>
        <dbReference type="ARBA" id="ARBA00012438"/>
    </source>
</evidence>
<dbReference type="SUPFAM" id="SSF55874">
    <property type="entry name" value="ATPase domain of HSP90 chaperone/DNA topoisomerase II/histidine kinase"/>
    <property type="match status" value="1"/>
</dbReference>
<dbReference type="Gene3D" id="3.40.50.2300">
    <property type="match status" value="1"/>
</dbReference>
<feature type="domain" description="HPt" evidence="13">
    <location>
        <begin position="2"/>
        <end position="111"/>
    </location>
</feature>
<organism evidence="14 15">
    <name type="scientific">Adonisia turfae CCMR0081</name>
    <dbReference type="NCBI Taxonomy" id="2292702"/>
    <lineage>
        <taxon>Bacteria</taxon>
        <taxon>Bacillati</taxon>
        <taxon>Cyanobacteriota</taxon>
        <taxon>Adonisia</taxon>
        <taxon>Adonisia turfae</taxon>
    </lineage>
</organism>
<dbReference type="GO" id="GO:0005737">
    <property type="term" value="C:cytoplasm"/>
    <property type="evidence" value="ECO:0007669"/>
    <property type="project" value="InterPro"/>
</dbReference>
<dbReference type="PRINTS" id="PR00344">
    <property type="entry name" value="BCTRLSENSOR"/>
</dbReference>
<dbReference type="Gene3D" id="2.30.30.40">
    <property type="entry name" value="SH3 Domains"/>
    <property type="match status" value="1"/>
</dbReference>
<dbReference type="PROSITE" id="PS50894">
    <property type="entry name" value="HPT"/>
    <property type="match status" value="1"/>
</dbReference>
<dbReference type="EMBL" id="QXHD01000004">
    <property type="protein sequence ID" value="NEZ58087.1"/>
    <property type="molecule type" value="Genomic_DNA"/>
</dbReference>
<dbReference type="CDD" id="cd00088">
    <property type="entry name" value="HPT"/>
    <property type="match status" value="1"/>
</dbReference>
<dbReference type="InterPro" id="IPR005467">
    <property type="entry name" value="His_kinase_dom"/>
</dbReference>
<dbReference type="SMART" id="SM00448">
    <property type="entry name" value="REC"/>
    <property type="match status" value="1"/>
</dbReference>
<feature type="domain" description="Response regulatory" evidence="11">
    <location>
        <begin position="1043"/>
        <end position="1160"/>
    </location>
</feature>
<dbReference type="InterPro" id="IPR008207">
    <property type="entry name" value="Sig_transdc_His_kin_Hpt_dom"/>
</dbReference>
<dbReference type="InterPro" id="IPR036641">
    <property type="entry name" value="HPT_dom_sf"/>
</dbReference>
<comment type="catalytic activity">
    <reaction evidence="1">
        <text>ATP + protein L-histidine = ADP + protein N-phospho-L-histidine.</text>
        <dbReference type="EC" id="2.7.13.3"/>
    </reaction>
</comment>
<evidence type="ECO:0000256" key="6">
    <source>
        <dbReference type="ARBA" id="ARBA00023012"/>
    </source>
</evidence>
<evidence type="ECO:0000256" key="9">
    <source>
        <dbReference type="SAM" id="MobiDB-lite"/>
    </source>
</evidence>
<dbReference type="InterPro" id="IPR003594">
    <property type="entry name" value="HATPase_dom"/>
</dbReference>
<dbReference type="SUPFAM" id="SSF47226">
    <property type="entry name" value="Histidine-containing phosphotransfer domain, HPT domain"/>
    <property type="match status" value="1"/>
</dbReference>
<dbReference type="SUPFAM" id="SSF50341">
    <property type="entry name" value="CheW-like"/>
    <property type="match status" value="1"/>
</dbReference>
<dbReference type="SMART" id="SM00073">
    <property type="entry name" value="HPT"/>
    <property type="match status" value="1"/>
</dbReference>
<dbReference type="InterPro" id="IPR036890">
    <property type="entry name" value="HATPase_C_sf"/>
</dbReference>
<dbReference type="Gene3D" id="3.30.565.10">
    <property type="entry name" value="Histidine kinase-like ATPase, C-terminal domain"/>
    <property type="match status" value="1"/>
</dbReference>
<dbReference type="Pfam" id="PF02895">
    <property type="entry name" value="H-kinase_dim"/>
    <property type="match status" value="1"/>
</dbReference>
<dbReference type="FunFam" id="3.30.565.10:FF:000016">
    <property type="entry name" value="Chemotaxis protein CheA, putative"/>
    <property type="match status" value="1"/>
</dbReference>
<dbReference type="InterPro" id="IPR036061">
    <property type="entry name" value="CheW-like_dom_sf"/>
</dbReference>
<dbReference type="EC" id="2.7.13.3" evidence="2"/>
<dbReference type="InterPro" id="IPR002545">
    <property type="entry name" value="CheW-lke_dom"/>
</dbReference>
<keyword evidence="3 8" id="KW-0597">Phosphoprotein</keyword>
<dbReference type="Gene3D" id="1.20.120.160">
    <property type="entry name" value="HPT domain"/>
    <property type="match status" value="1"/>
</dbReference>
<name>A0A6M0RPA7_9CYAN</name>
<evidence type="ECO:0000256" key="3">
    <source>
        <dbReference type="ARBA" id="ARBA00022553"/>
    </source>
</evidence>
<dbReference type="Pfam" id="PF02518">
    <property type="entry name" value="HATPase_c"/>
    <property type="match status" value="1"/>
</dbReference>
<evidence type="ECO:0000256" key="7">
    <source>
        <dbReference type="PROSITE-ProRule" id="PRU00110"/>
    </source>
</evidence>
<accession>A0A6M0RPA7</accession>
<dbReference type="AlphaFoldDB" id="A0A6M0RPA7"/>
<keyword evidence="5" id="KW-0418">Kinase</keyword>
<feature type="modified residue" description="4-aspartylphosphate" evidence="8">
    <location>
        <position position="1093"/>
    </location>
</feature>
<sequence length="1168" mass="130055">MSHEADREVWLNFLDEVDEYLNTIESGLIGLAETGVDPQQMDAALRAAHTIKGIGSMIECPAMTHLAHRFEDSLKIIKVRRSAIQVDAALEMLLLRGLDGMRQISSLHRQALPITDSWLKENVYPSFEKLHDRLGEVQPSDELALLADESDDNTAVVMFGTEVEELLERLTSVLDTPGSPCLREELEMMVEELHDLGKMLELDRFCQLCESIHQHLVTAVPEQIEPIAHKSLELWQRSQALIMVGQFAKLPTQLEMPSVTTTNEFDNIIFEAADAIPDWVTDVPEIEISDLKTLDTSAEAVSSPDIVSDAEVFEENLNQIEVTIPEEIIVEPVSSVDYSITSLENAESLENATQVFPDSPNQDLDEIQETQHAAVEANTDVSPSTIDSVDGTPDDAVNSDSAIDWASIEAAIENFDPAEFQFDDPLTTNEPTAAPENLKTVLEPEVEFSSFSAPVQPEPATTAEKEVFEPQVEFSSFFQPAAQAEEHEEFVEIFVEPVESPAKNTPEVQENTVRVPIKLLTQLNDLFGELIIQRNTMNSRLDQMEDLMNLFSQRMVNLEGTNTELQMFCNQLSVDTSVPHMKANKNEGKAQGTKQGKPQIEITGAIATTEQAFDSLELDRYSDLHLLSQDQRETLVQLREVTSDVKLNMREIKQASSNLNRTAKSLQINVTRARMRPLSDIVERFPRTVRELSLQYGKAVELKITGGATLIDRFVAVHLRDPLMHLLRNAFDHGIEDAETRQMQGKPPQGTIEIRAAHRGNQTLISISDDGAGINLTKIRSRAYQMGLTDEILDSMSQGDLLGMIFEPGFSTAAQVTNLSGRGIGMDVVRTNLEEIRSEVKVDTQPGLGTTFTISVPFTLSILRVLLVESGGMRLAFPTDGIEEMIRLNTVQVFDSPEQKVINWEGLTVPLIQLDQWLDFRCPLRPTTTESTPIINEPSILIINRGERLSGIYIDRFWGEREVVIRQVENVISLPPGFNGCTILEDGNVVPLADAAKLLEWIDNDNDDTISPRGSQPWQQLLQSSEEPEPPRPLALPQAQQTSVLVVDDSINMRQLLRTTLEQAGYSVEQGKDGQDAVDQLLGGLAVDAIVCDIEMPRLDGYGVLAEIKSDSKLKDLPIIMLTSRGSEKHRQLAMRLGATAYITKPYQDHELLQMIEQVLEQQPLSAV</sequence>
<feature type="region of interest" description="Disordered" evidence="9">
    <location>
        <begin position="1007"/>
        <end position="1035"/>
    </location>
</feature>
<dbReference type="InterPro" id="IPR011006">
    <property type="entry name" value="CheY-like_superfamily"/>
</dbReference>
<dbReference type="GO" id="GO:0006935">
    <property type="term" value="P:chemotaxis"/>
    <property type="evidence" value="ECO:0007669"/>
    <property type="project" value="InterPro"/>
</dbReference>
<keyword evidence="4" id="KW-0808">Transferase</keyword>
<dbReference type="GO" id="GO:0000155">
    <property type="term" value="F:phosphorelay sensor kinase activity"/>
    <property type="evidence" value="ECO:0007669"/>
    <property type="project" value="InterPro"/>
</dbReference>
<reference evidence="14 15" key="1">
    <citation type="journal article" date="2020" name="Microb. Ecol.">
        <title>Ecogenomics of the Marine Benthic Filamentous Cyanobacterium Adonisia.</title>
        <authorList>
            <person name="Walter J.M."/>
            <person name="Coutinho F.H."/>
            <person name="Leomil L."/>
            <person name="Hargreaves P.I."/>
            <person name="Campeao M.E."/>
            <person name="Vieira V.V."/>
            <person name="Silva B.S."/>
            <person name="Fistarol G.O."/>
            <person name="Salomon P.S."/>
            <person name="Sawabe T."/>
            <person name="Mino S."/>
            <person name="Hosokawa M."/>
            <person name="Miyashita H."/>
            <person name="Maruyama F."/>
            <person name="van Verk M.C."/>
            <person name="Dutilh B.E."/>
            <person name="Thompson C.C."/>
            <person name="Thompson F.L."/>
        </authorList>
    </citation>
    <scope>NUCLEOTIDE SEQUENCE [LARGE SCALE GENOMIC DNA]</scope>
    <source>
        <strain evidence="14 15">CCMR0081</strain>
    </source>
</reference>
<dbReference type="PROSITE" id="PS50110">
    <property type="entry name" value="RESPONSE_REGULATORY"/>
    <property type="match status" value="1"/>
</dbReference>
<dbReference type="SMART" id="SM00260">
    <property type="entry name" value="CheW"/>
    <property type="match status" value="1"/>
</dbReference>
<keyword evidence="6" id="KW-0902">Two-component regulatory system</keyword>
<dbReference type="Pfam" id="PF00072">
    <property type="entry name" value="Response_reg"/>
    <property type="match status" value="1"/>
</dbReference>
<feature type="domain" description="Histidine kinase" evidence="10">
    <location>
        <begin position="626"/>
        <end position="860"/>
    </location>
</feature>
<dbReference type="Pfam" id="PF01584">
    <property type="entry name" value="CheW"/>
    <property type="match status" value="1"/>
</dbReference>
<dbReference type="InterPro" id="IPR051315">
    <property type="entry name" value="Bact_Chemotaxis_CheA"/>
</dbReference>
<evidence type="ECO:0000259" key="12">
    <source>
        <dbReference type="PROSITE" id="PS50851"/>
    </source>
</evidence>
<evidence type="ECO:0000256" key="8">
    <source>
        <dbReference type="PROSITE-ProRule" id="PRU00169"/>
    </source>
</evidence>
<dbReference type="Proteomes" id="UP000481033">
    <property type="component" value="Unassembled WGS sequence"/>
</dbReference>
<keyword evidence="15" id="KW-1185">Reference proteome</keyword>
<dbReference type="RefSeq" id="WP_163700371.1">
    <property type="nucleotide sequence ID" value="NZ_QXHD01000004.1"/>
</dbReference>
<evidence type="ECO:0000313" key="15">
    <source>
        <dbReference type="Proteomes" id="UP000481033"/>
    </source>
</evidence>
<dbReference type="PANTHER" id="PTHR43395:SF1">
    <property type="entry name" value="CHEMOTAXIS PROTEIN CHEA"/>
    <property type="match status" value="1"/>
</dbReference>
<evidence type="ECO:0000259" key="11">
    <source>
        <dbReference type="PROSITE" id="PS50110"/>
    </source>
</evidence>
<proteinExistence type="predicted"/>
<evidence type="ECO:0000259" key="10">
    <source>
        <dbReference type="PROSITE" id="PS50109"/>
    </source>
</evidence>
<feature type="modified residue" description="Phosphohistidine" evidence="7">
    <location>
        <position position="49"/>
    </location>
</feature>
<dbReference type="Pfam" id="PF01627">
    <property type="entry name" value="Hpt"/>
    <property type="match status" value="1"/>
</dbReference>
<evidence type="ECO:0000256" key="1">
    <source>
        <dbReference type="ARBA" id="ARBA00000085"/>
    </source>
</evidence>
<evidence type="ECO:0000313" key="14">
    <source>
        <dbReference type="EMBL" id="NEZ58087.1"/>
    </source>
</evidence>
<dbReference type="SMART" id="SM01231">
    <property type="entry name" value="H-kinase_dim"/>
    <property type="match status" value="1"/>
</dbReference>
<dbReference type="PANTHER" id="PTHR43395">
    <property type="entry name" value="SENSOR HISTIDINE KINASE CHEA"/>
    <property type="match status" value="1"/>
</dbReference>
<gene>
    <name evidence="14" type="ORF">DXZ20_21050</name>
</gene>
<comment type="caution">
    <text evidence="14">The sequence shown here is derived from an EMBL/GenBank/DDBJ whole genome shotgun (WGS) entry which is preliminary data.</text>
</comment>
<dbReference type="PROSITE" id="PS50851">
    <property type="entry name" value="CHEW"/>
    <property type="match status" value="1"/>
</dbReference>
<dbReference type="InterPro" id="IPR004105">
    <property type="entry name" value="CheA-like_dim"/>
</dbReference>
<feature type="domain" description="CheW-like" evidence="12">
    <location>
        <begin position="862"/>
        <end position="1004"/>
    </location>
</feature>
<protein>
    <recommendedName>
        <fullName evidence="2">histidine kinase</fullName>
        <ecNumber evidence="2">2.7.13.3</ecNumber>
    </recommendedName>
</protein>
<evidence type="ECO:0000259" key="13">
    <source>
        <dbReference type="PROSITE" id="PS50894"/>
    </source>
</evidence>
<dbReference type="PROSITE" id="PS50109">
    <property type="entry name" value="HIS_KIN"/>
    <property type="match status" value="1"/>
</dbReference>
<dbReference type="SMART" id="SM00387">
    <property type="entry name" value="HATPase_c"/>
    <property type="match status" value="1"/>
</dbReference>